<dbReference type="InterPro" id="IPR002320">
    <property type="entry name" value="Thr-tRNA-ligase_IIa"/>
</dbReference>
<dbReference type="CDD" id="cd00860">
    <property type="entry name" value="ThrRS_anticodon"/>
    <property type="match status" value="1"/>
</dbReference>
<dbReference type="Gene3D" id="3.30.930.10">
    <property type="entry name" value="Bira Bifunctional Protein, Domain 2"/>
    <property type="match status" value="1"/>
</dbReference>
<dbReference type="Pfam" id="PF03129">
    <property type="entry name" value="HGTP_anticodon"/>
    <property type="match status" value="1"/>
</dbReference>
<reference evidence="16" key="1">
    <citation type="submission" date="2023-03" db="EMBL/GenBank/DDBJ databases">
        <authorList>
            <person name="Steffen K."/>
            <person name="Cardenas P."/>
        </authorList>
    </citation>
    <scope>NUCLEOTIDE SEQUENCE</scope>
</reference>
<evidence type="ECO:0000256" key="4">
    <source>
        <dbReference type="ARBA" id="ARBA00022555"/>
    </source>
</evidence>
<keyword evidence="8" id="KW-0862">Zinc</keyword>
<protein>
    <recommendedName>
        <fullName evidence="2">threonine--tRNA ligase</fullName>
        <ecNumber evidence="2">6.1.1.3</ecNumber>
    </recommendedName>
    <alternativeName>
        <fullName evidence="13">Threonyl-tRNA synthetase</fullName>
    </alternativeName>
</protein>
<dbReference type="PANTHER" id="PTHR11451:SF44">
    <property type="entry name" value="THREONINE--TRNA LIGASE, CHLOROPLASTIC_MITOCHONDRIAL 2"/>
    <property type="match status" value="1"/>
</dbReference>
<dbReference type="InterPro" id="IPR006195">
    <property type="entry name" value="aa-tRNA-synth_II"/>
</dbReference>
<dbReference type="FunFam" id="3.30.930.10:FF:000002">
    <property type="entry name" value="Threonine--tRNA ligase"/>
    <property type="match status" value="1"/>
</dbReference>
<dbReference type="SUPFAM" id="SSF52954">
    <property type="entry name" value="Class II aaRS ABD-related"/>
    <property type="match status" value="1"/>
</dbReference>
<dbReference type="AlphaFoldDB" id="A0AA35W4Y7"/>
<dbReference type="InterPro" id="IPR047246">
    <property type="entry name" value="ThrRS_anticodon"/>
</dbReference>
<dbReference type="EC" id="6.1.1.3" evidence="2"/>
<dbReference type="GO" id="GO:0000049">
    <property type="term" value="F:tRNA binding"/>
    <property type="evidence" value="ECO:0007669"/>
    <property type="project" value="UniProtKB-KW"/>
</dbReference>
<dbReference type="FunFam" id="3.30.980.10:FF:000005">
    <property type="entry name" value="Threonyl-tRNA synthetase, mitochondrial"/>
    <property type="match status" value="1"/>
</dbReference>
<evidence type="ECO:0000313" key="17">
    <source>
        <dbReference type="Proteomes" id="UP001174909"/>
    </source>
</evidence>
<dbReference type="GO" id="GO:0004829">
    <property type="term" value="F:threonine-tRNA ligase activity"/>
    <property type="evidence" value="ECO:0007669"/>
    <property type="project" value="UniProtKB-EC"/>
</dbReference>
<evidence type="ECO:0000256" key="7">
    <source>
        <dbReference type="ARBA" id="ARBA00022741"/>
    </source>
</evidence>
<evidence type="ECO:0000256" key="14">
    <source>
        <dbReference type="ARBA" id="ARBA00049515"/>
    </source>
</evidence>
<dbReference type="InterPro" id="IPR018163">
    <property type="entry name" value="Thr/Ala-tRNA-synth_IIc_edit"/>
</dbReference>
<dbReference type="EMBL" id="CASHTH010000207">
    <property type="protein sequence ID" value="CAI7994181.1"/>
    <property type="molecule type" value="Genomic_DNA"/>
</dbReference>
<keyword evidence="3" id="KW-0963">Cytoplasm</keyword>
<dbReference type="SUPFAM" id="SSF55186">
    <property type="entry name" value="ThrRS/AlaRS common domain"/>
    <property type="match status" value="1"/>
</dbReference>
<dbReference type="GO" id="GO:0005829">
    <property type="term" value="C:cytosol"/>
    <property type="evidence" value="ECO:0007669"/>
    <property type="project" value="TreeGrafter"/>
</dbReference>
<evidence type="ECO:0000256" key="9">
    <source>
        <dbReference type="ARBA" id="ARBA00022840"/>
    </source>
</evidence>
<name>A0AA35W4Y7_GEOBA</name>
<evidence type="ECO:0000256" key="12">
    <source>
        <dbReference type="ARBA" id="ARBA00023146"/>
    </source>
</evidence>
<dbReference type="Proteomes" id="UP001174909">
    <property type="component" value="Unassembled WGS sequence"/>
</dbReference>
<dbReference type="CDD" id="cd00771">
    <property type="entry name" value="ThrRS_core"/>
    <property type="match status" value="1"/>
</dbReference>
<evidence type="ECO:0000259" key="15">
    <source>
        <dbReference type="PROSITE" id="PS50862"/>
    </source>
</evidence>
<feature type="non-terminal residue" evidence="16">
    <location>
        <position position="1"/>
    </location>
</feature>
<accession>A0AA35W4Y7</accession>
<evidence type="ECO:0000313" key="16">
    <source>
        <dbReference type="EMBL" id="CAI7994181.1"/>
    </source>
</evidence>
<dbReference type="Gene3D" id="3.30.980.10">
    <property type="entry name" value="Threonyl-trna Synthetase, Chain A, domain 2"/>
    <property type="match status" value="1"/>
</dbReference>
<sequence>VPSPSIRIRLTEGGEVSLPTGDPLAGVAPAGAVAAILDGREVDLAYCPESDADVRFLTPADAGGLHVFRHSSAHLLAAAVKDLFPEARYGIGPPIEGGFYYDFRVEEPFSREDLDRIEVRMRELVKQRIPFEREILDKDDAIRVFEEQGEFFKVELVREKGDARVSCYRVGDFFDFCEGPHVPHTGVIRALKVLSSSNAYWKGDSSGIPMQRIYATSFTDRKEMAAHLARLEEAKRRDHRRIGRDQRLFLILPEAPGQVFWLPAGMGVVNRLLDSMREKLERRSYQEIRTPLILNESVWARSGHLDHYRDNMFFIESDENRFGIKPMNCPGAALVYRSDIRSYRDLPLRLSEFGHCHRFEPSGVLSGLTRVRAFTQDDAHVYCRLDQVRAEVVALVDLVKEVYGEFGFEDIQIEVSTRPEKSVGTTESWEQAEVALVEALTESGDAWSVNSGDGAFYGPKIDFHVRDALRRSHQCATIQLDFSQAPAFDLYYATEDGGRERPVVIHRAILGSVERFFALLLEHTAGALPVWIAPVQAMLIPIADRHQAAAAEVADALRAEGFRIAVDDRREKMGYKIREAEVARVPFMVVLGDREVEEDTLAVRTRGKRGQEILTTAALADRLGELTKNRSLTP</sequence>
<keyword evidence="11" id="KW-0648">Protein biosynthesis</keyword>
<dbReference type="SUPFAM" id="SSF55681">
    <property type="entry name" value="Class II aaRS and biotin synthetases"/>
    <property type="match status" value="1"/>
</dbReference>
<dbReference type="GO" id="GO:0006435">
    <property type="term" value="P:threonyl-tRNA aminoacylation"/>
    <property type="evidence" value="ECO:0007669"/>
    <property type="project" value="InterPro"/>
</dbReference>
<dbReference type="GO" id="GO:0005524">
    <property type="term" value="F:ATP binding"/>
    <property type="evidence" value="ECO:0007669"/>
    <property type="project" value="UniProtKB-KW"/>
</dbReference>
<keyword evidence="5 16" id="KW-0436">Ligase</keyword>
<feature type="domain" description="Aminoacyl-transfer RNA synthetases class-II family profile" evidence="15">
    <location>
        <begin position="263"/>
        <end position="529"/>
    </location>
</feature>
<dbReference type="InterPro" id="IPR002314">
    <property type="entry name" value="aa-tRNA-synt_IIb"/>
</dbReference>
<evidence type="ECO:0000256" key="1">
    <source>
        <dbReference type="ARBA" id="ARBA00008226"/>
    </source>
</evidence>
<keyword evidence="4" id="KW-0820">tRNA-binding</keyword>
<evidence type="ECO:0000256" key="6">
    <source>
        <dbReference type="ARBA" id="ARBA00022723"/>
    </source>
</evidence>
<proteinExistence type="inferred from homology"/>
<evidence type="ECO:0000256" key="11">
    <source>
        <dbReference type="ARBA" id="ARBA00022917"/>
    </source>
</evidence>
<keyword evidence="17" id="KW-1185">Reference proteome</keyword>
<keyword evidence="6" id="KW-0479">Metal-binding</keyword>
<keyword evidence="7" id="KW-0547">Nucleotide-binding</keyword>
<evidence type="ECO:0000256" key="13">
    <source>
        <dbReference type="ARBA" id="ARBA00031900"/>
    </source>
</evidence>
<dbReference type="Pfam" id="PF07973">
    <property type="entry name" value="tRNA_SAD"/>
    <property type="match status" value="1"/>
</dbReference>
<dbReference type="FunFam" id="3.40.50.800:FF:000001">
    <property type="entry name" value="Threonine--tRNA ligase"/>
    <property type="match status" value="1"/>
</dbReference>
<dbReference type="PANTHER" id="PTHR11451">
    <property type="entry name" value="THREONINE-TRNA LIGASE"/>
    <property type="match status" value="1"/>
</dbReference>
<dbReference type="InterPro" id="IPR004154">
    <property type="entry name" value="Anticodon-bd"/>
</dbReference>
<evidence type="ECO:0000256" key="8">
    <source>
        <dbReference type="ARBA" id="ARBA00022833"/>
    </source>
</evidence>
<gene>
    <name evidence="16" type="ORF">GBAR_LOCUS1399</name>
</gene>
<keyword evidence="10" id="KW-0694">RNA-binding</keyword>
<dbReference type="Pfam" id="PF00587">
    <property type="entry name" value="tRNA-synt_2b"/>
    <property type="match status" value="1"/>
</dbReference>
<dbReference type="InterPro" id="IPR033728">
    <property type="entry name" value="ThrRS_core"/>
</dbReference>
<dbReference type="PROSITE" id="PS50862">
    <property type="entry name" value="AA_TRNA_LIGASE_II"/>
    <property type="match status" value="1"/>
</dbReference>
<evidence type="ECO:0000256" key="5">
    <source>
        <dbReference type="ARBA" id="ARBA00022598"/>
    </source>
</evidence>
<comment type="caution">
    <text evidence="16">The sequence shown here is derived from an EMBL/GenBank/DDBJ whole genome shotgun (WGS) entry which is preliminary data.</text>
</comment>
<dbReference type="InterPro" id="IPR036621">
    <property type="entry name" value="Anticodon-bd_dom_sf"/>
</dbReference>
<organism evidence="16 17">
    <name type="scientific">Geodia barretti</name>
    <name type="common">Barrett's horny sponge</name>
    <dbReference type="NCBI Taxonomy" id="519541"/>
    <lineage>
        <taxon>Eukaryota</taxon>
        <taxon>Metazoa</taxon>
        <taxon>Porifera</taxon>
        <taxon>Demospongiae</taxon>
        <taxon>Heteroscleromorpha</taxon>
        <taxon>Tetractinellida</taxon>
        <taxon>Astrophorina</taxon>
        <taxon>Geodiidae</taxon>
        <taxon>Geodia</taxon>
    </lineage>
</organism>
<keyword evidence="12" id="KW-0030">Aminoacyl-tRNA synthetase</keyword>
<evidence type="ECO:0000256" key="2">
    <source>
        <dbReference type="ARBA" id="ARBA00013163"/>
    </source>
</evidence>
<dbReference type="SMART" id="SM00863">
    <property type="entry name" value="tRNA_SAD"/>
    <property type="match status" value="1"/>
</dbReference>
<comment type="similarity">
    <text evidence="1">Belongs to the class-II aminoacyl-tRNA synthetase family.</text>
</comment>
<keyword evidence="9" id="KW-0067">ATP-binding</keyword>
<dbReference type="InterPro" id="IPR012947">
    <property type="entry name" value="tRNA_SAD"/>
</dbReference>
<dbReference type="InterPro" id="IPR045864">
    <property type="entry name" value="aa-tRNA-synth_II/BPL/LPL"/>
</dbReference>
<dbReference type="HAMAP" id="MF_00184">
    <property type="entry name" value="Thr_tRNA_synth"/>
    <property type="match status" value="1"/>
</dbReference>
<dbReference type="GO" id="GO:0046872">
    <property type="term" value="F:metal ion binding"/>
    <property type="evidence" value="ECO:0007669"/>
    <property type="project" value="UniProtKB-KW"/>
</dbReference>
<dbReference type="NCBIfam" id="TIGR00418">
    <property type="entry name" value="thrS"/>
    <property type="match status" value="1"/>
</dbReference>
<dbReference type="PRINTS" id="PR01047">
    <property type="entry name" value="TRNASYNTHTHR"/>
</dbReference>
<evidence type="ECO:0000256" key="3">
    <source>
        <dbReference type="ARBA" id="ARBA00022490"/>
    </source>
</evidence>
<dbReference type="Gene3D" id="3.40.50.800">
    <property type="entry name" value="Anticodon-binding domain"/>
    <property type="match status" value="1"/>
</dbReference>
<comment type="catalytic activity">
    <reaction evidence="14">
        <text>tRNA(Thr) + L-threonine + ATP = L-threonyl-tRNA(Thr) + AMP + diphosphate + H(+)</text>
        <dbReference type="Rhea" id="RHEA:24624"/>
        <dbReference type="Rhea" id="RHEA-COMP:9670"/>
        <dbReference type="Rhea" id="RHEA-COMP:9704"/>
        <dbReference type="ChEBI" id="CHEBI:15378"/>
        <dbReference type="ChEBI" id="CHEBI:30616"/>
        <dbReference type="ChEBI" id="CHEBI:33019"/>
        <dbReference type="ChEBI" id="CHEBI:57926"/>
        <dbReference type="ChEBI" id="CHEBI:78442"/>
        <dbReference type="ChEBI" id="CHEBI:78534"/>
        <dbReference type="ChEBI" id="CHEBI:456215"/>
        <dbReference type="EC" id="6.1.1.3"/>
    </reaction>
</comment>
<evidence type="ECO:0000256" key="10">
    <source>
        <dbReference type="ARBA" id="ARBA00022884"/>
    </source>
</evidence>
<dbReference type="Gene3D" id="3.30.54.20">
    <property type="match status" value="1"/>
</dbReference>